<dbReference type="SUPFAM" id="SSF54427">
    <property type="entry name" value="NTF2-like"/>
    <property type="match status" value="1"/>
</dbReference>
<evidence type="ECO:0000313" key="4">
    <source>
        <dbReference type="EMBL" id="CAB4819540.1"/>
    </source>
</evidence>
<dbReference type="InterPro" id="IPR032710">
    <property type="entry name" value="NTF2-like_dom_sf"/>
</dbReference>
<protein>
    <submittedName>
        <fullName evidence="3">Unannotated protein</fullName>
    </submittedName>
</protein>
<dbReference type="EMBL" id="CAFBMH010000032">
    <property type="protein sequence ID" value="CAB4905729.1"/>
    <property type="molecule type" value="Genomic_DNA"/>
</dbReference>
<accession>A0A6J6SY09</accession>
<dbReference type="CDD" id="cd00531">
    <property type="entry name" value="NTF2_like"/>
    <property type="match status" value="1"/>
</dbReference>
<feature type="region of interest" description="Disordered" evidence="1">
    <location>
        <begin position="167"/>
        <end position="187"/>
    </location>
</feature>
<feature type="domain" description="SnoaL-like" evidence="2">
    <location>
        <begin position="34"/>
        <end position="154"/>
    </location>
</feature>
<gene>
    <name evidence="3" type="ORF">UFOPK2754_01029</name>
    <name evidence="4" type="ORF">UFOPK3139_00611</name>
    <name evidence="5" type="ORF">UFOPK3543_01126</name>
</gene>
<evidence type="ECO:0000259" key="2">
    <source>
        <dbReference type="Pfam" id="PF13577"/>
    </source>
</evidence>
<dbReference type="InterPro" id="IPR037401">
    <property type="entry name" value="SnoaL-like"/>
</dbReference>
<dbReference type="EMBL" id="CAEZYR010000029">
    <property type="protein sequence ID" value="CAB4739069.1"/>
    <property type="molecule type" value="Genomic_DNA"/>
</dbReference>
<reference evidence="3" key="1">
    <citation type="submission" date="2020-05" db="EMBL/GenBank/DDBJ databases">
        <authorList>
            <person name="Chiriac C."/>
            <person name="Salcher M."/>
            <person name="Ghai R."/>
            <person name="Kavagutti S V."/>
        </authorList>
    </citation>
    <scope>NUCLEOTIDE SEQUENCE</scope>
</reference>
<evidence type="ECO:0000256" key="1">
    <source>
        <dbReference type="SAM" id="MobiDB-lite"/>
    </source>
</evidence>
<feature type="compositionally biased region" description="Pro residues" evidence="1">
    <location>
        <begin position="167"/>
        <end position="176"/>
    </location>
</feature>
<dbReference type="EMBL" id="CAFABA010000016">
    <property type="protein sequence ID" value="CAB4819540.1"/>
    <property type="molecule type" value="Genomic_DNA"/>
</dbReference>
<name>A0A6J6SY09_9ZZZZ</name>
<proteinExistence type="predicted"/>
<organism evidence="3">
    <name type="scientific">freshwater metagenome</name>
    <dbReference type="NCBI Taxonomy" id="449393"/>
    <lineage>
        <taxon>unclassified sequences</taxon>
        <taxon>metagenomes</taxon>
        <taxon>ecological metagenomes</taxon>
    </lineage>
</organism>
<dbReference type="Pfam" id="PF13577">
    <property type="entry name" value="SnoaL_4"/>
    <property type="match status" value="1"/>
</dbReference>
<evidence type="ECO:0000313" key="3">
    <source>
        <dbReference type="EMBL" id="CAB4739069.1"/>
    </source>
</evidence>
<sequence>MSTEPSRNRNREIMNFRSSPPPDASDIVANVLWLRDRELIRDIYARYAYAVDSLDLDLVRSVFAPGCVIVGTMEQGTLDDYLEGLEAGLLMYDATMHFRGNQYVELAGDRAFVETWVVGYHMEAPGSPIDSLELGLRYKDDVERLDGEWKIVRREAVKQWHTGPFPRPFIGPPPYPRKPHGSNARDV</sequence>
<evidence type="ECO:0000313" key="5">
    <source>
        <dbReference type="EMBL" id="CAB4905729.1"/>
    </source>
</evidence>
<dbReference type="Gene3D" id="3.10.450.50">
    <property type="match status" value="1"/>
</dbReference>
<dbReference type="AlphaFoldDB" id="A0A6J6SY09"/>